<dbReference type="Proteomes" id="UP001162483">
    <property type="component" value="Unassembled WGS sequence"/>
</dbReference>
<proteinExistence type="predicted"/>
<accession>A0ABN9ANH0</accession>
<feature type="non-terminal residue" evidence="2">
    <location>
        <position position="150"/>
    </location>
</feature>
<evidence type="ECO:0000313" key="3">
    <source>
        <dbReference type="Proteomes" id="UP001162483"/>
    </source>
</evidence>
<reference evidence="2" key="1">
    <citation type="submission" date="2023-05" db="EMBL/GenBank/DDBJ databases">
        <authorList>
            <person name="Stuckert A."/>
        </authorList>
    </citation>
    <scope>NUCLEOTIDE SEQUENCE</scope>
</reference>
<protein>
    <submittedName>
        <fullName evidence="2">Uncharacterized protein</fullName>
    </submittedName>
</protein>
<organism evidence="2 3">
    <name type="scientific">Staurois parvus</name>
    <dbReference type="NCBI Taxonomy" id="386267"/>
    <lineage>
        <taxon>Eukaryota</taxon>
        <taxon>Metazoa</taxon>
        <taxon>Chordata</taxon>
        <taxon>Craniata</taxon>
        <taxon>Vertebrata</taxon>
        <taxon>Euteleostomi</taxon>
        <taxon>Amphibia</taxon>
        <taxon>Batrachia</taxon>
        <taxon>Anura</taxon>
        <taxon>Neobatrachia</taxon>
        <taxon>Ranoidea</taxon>
        <taxon>Ranidae</taxon>
        <taxon>Staurois</taxon>
    </lineage>
</organism>
<gene>
    <name evidence="2" type="ORF">SPARVUS_LOCUS1255139</name>
</gene>
<feature type="compositionally biased region" description="Basic residues" evidence="1">
    <location>
        <begin position="95"/>
        <end position="106"/>
    </location>
</feature>
<comment type="caution">
    <text evidence="2">The sequence shown here is derived from an EMBL/GenBank/DDBJ whole genome shotgun (WGS) entry which is preliminary data.</text>
</comment>
<keyword evidence="3" id="KW-1185">Reference proteome</keyword>
<feature type="compositionally biased region" description="Basic and acidic residues" evidence="1">
    <location>
        <begin position="7"/>
        <end position="16"/>
    </location>
</feature>
<evidence type="ECO:0000313" key="2">
    <source>
        <dbReference type="EMBL" id="CAI9537587.1"/>
    </source>
</evidence>
<dbReference type="EMBL" id="CATNWA010000624">
    <property type="protein sequence ID" value="CAI9537587.1"/>
    <property type="molecule type" value="Genomic_DNA"/>
</dbReference>
<name>A0ABN9ANH0_9NEOB</name>
<sequence length="150" mass="16268">QVSGPQAERRAPDPQAERTGLGPPGGAAGARPPGGATGLGPPGGAAAPDPQAERRAPRAPRRSGGSPGPQAEWRWAPDPQAERRAPSRAPTGGRRVNRHDPRRRIAGRTAGTPRRVIWLGGAPRHQARSGLRVNWHDRWHWVRHWIVWLD</sequence>
<feature type="region of interest" description="Disordered" evidence="1">
    <location>
        <begin position="1"/>
        <end position="107"/>
    </location>
</feature>
<evidence type="ECO:0000256" key="1">
    <source>
        <dbReference type="SAM" id="MobiDB-lite"/>
    </source>
</evidence>
<feature type="non-terminal residue" evidence="2">
    <location>
        <position position="1"/>
    </location>
</feature>
<feature type="compositionally biased region" description="Low complexity" evidence="1">
    <location>
        <begin position="62"/>
        <end position="71"/>
    </location>
</feature>